<feature type="region of interest" description="Disordered" evidence="1">
    <location>
        <begin position="35"/>
        <end position="74"/>
    </location>
</feature>
<comment type="caution">
    <text evidence="2">The sequence shown here is derived from an EMBL/GenBank/DDBJ whole genome shotgun (WGS) entry which is preliminary data.</text>
</comment>
<dbReference type="EMBL" id="BAAAYL010000001">
    <property type="protein sequence ID" value="GAA3378980.1"/>
    <property type="molecule type" value="Genomic_DNA"/>
</dbReference>
<organism evidence="2 3">
    <name type="scientific">Streptomyces sannanensis</name>
    <dbReference type="NCBI Taxonomy" id="285536"/>
    <lineage>
        <taxon>Bacteria</taxon>
        <taxon>Bacillati</taxon>
        <taxon>Actinomycetota</taxon>
        <taxon>Actinomycetes</taxon>
        <taxon>Kitasatosporales</taxon>
        <taxon>Streptomycetaceae</taxon>
        <taxon>Streptomyces</taxon>
    </lineage>
</organism>
<evidence type="ECO:0000256" key="1">
    <source>
        <dbReference type="SAM" id="MobiDB-lite"/>
    </source>
</evidence>
<dbReference type="Proteomes" id="UP001499990">
    <property type="component" value="Unassembled WGS sequence"/>
</dbReference>
<protein>
    <submittedName>
        <fullName evidence="2">Uncharacterized protein</fullName>
    </submittedName>
</protein>
<keyword evidence="3" id="KW-1185">Reference proteome</keyword>
<evidence type="ECO:0000313" key="2">
    <source>
        <dbReference type="EMBL" id="GAA3378980.1"/>
    </source>
</evidence>
<proteinExistence type="predicted"/>
<sequence>MPAPAGPVINVNGPVVESVRRSSRRFLLTSVRGSTGTENLTAARGSPVGSSCVSARARDRRGARGSPPPSAAPAVKAGLAGMATTVGGVRCLVPAAVHALPFRPVGPGRERPNTTIVTALVRDRQAGPAPAP</sequence>
<accession>A0ABP6SK58</accession>
<evidence type="ECO:0000313" key="3">
    <source>
        <dbReference type="Proteomes" id="UP001499990"/>
    </source>
</evidence>
<name>A0ABP6SK58_9ACTN</name>
<gene>
    <name evidence="2" type="ORF">GCM10020367_60690</name>
</gene>
<reference evidence="3" key="1">
    <citation type="journal article" date="2019" name="Int. J. Syst. Evol. Microbiol.">
        <title>The Global Catalogue of Microorganisms (GCM) 10K type strain sequencing project: providing services to taxonomists for standard genome sequencing and annotation.</title>
        <authorList>
            <consortium name="The Broad Institute Genomics Platform"/>
            <consortium name="The Broad Institute Genome Sequencing Center for Infectious Disease"/>
            <person name="Wu L."/>
            <person name="Ma J."/>
        </authorList>
    </citation>
    <scope>NUCLEOTIDE SEQUENCE [LARGE SCALE GENOMIC DNA]</scope>
    <source>
        <strain evidence="3">JCM 9651</strain>
    </source>
</reference>